<gene>
    <name evidence="5" type="primary">argC</name>
    <name evidence="8" type="ORF">HLV38_05990</name>
</gene>
<dbReference type="GO" id="GO:0051287">
    <property type="term" value="F:NAD binding"/>
    <property type="evidence" value="ECO:0007669"/>
    <property type="project" value="InterPro"/>
</dbReference>
<comment type="similarity">
    <text evidence="5">Belongs to the NAGSA dehydrogenase family. Type 1 subfamily.</text>
</comment>
<feature type="domain" description="Semialdehyde dehydrogenase NAD-binding" evidence="7">
    <location>
        <begin position="4"/>
        <end position="142"/>
    </location>
</feature>
<dbReference type="CDD" id="cd17895">
    <property type="entry name" value="AGPR_1_N"/>
    <property type="match status" value="1"/>
</dbReference>
<dbReference type="HAMAP" id="MF_00150">
    <property type="entry name" value="ArgC_type1"/>
    <property type="match status" value="1"/>
</dbReference>
<dbReference type="PANTHER" id="PTHR32338:SF10">
    <property type="entry name" value="N-ACETYL-GAMMA-GLUTAMYL-PHOSPHATE REDUCTASE, CHLOROPLASTIC-RELATED"/>
    <property type="match status" value="1"/>
</dbReference>
<dbReference type="PROSITE" id="PS01224">
    <property type="entry name" value="ARGC"/>
    <property type="match status" value="1"/>
</dbReference>
<dbReference type="InterPro" id="IPR023013">
    <property type="entry name" value="AGPR_AS"/>
</dbReference>
<organism evidence="8 9">
    <name type="scientific">Berryella wangjianweii</name>
    <dbReference type="NCBI Taxonomy" id="2734634"/>
    <lineage>
        <taxon>Bacteria</taxon>
        <taxon>Bacillati</taxon>
        <taxon>Actinomycetota</taxon>
        <taxon>Coriobacteriia</taxon>
        <taxon>Eggerthellales</taxon>
        <taxon>Eggerthellaceae</taxon>
        <taxon>Berryella</taxon>
    </lineage>
</organism>
<keyword evidence="9" id="KW-1185">Reference proteome</keyword>
<keyword evidence="3 5" id="KW-0521">NADP</keyword>
<evidence type="ECO:0000259" key="7">
    <source>
        <dbReference type="SMART" id="SM00859"/>
    </source>
</evidence>
<evidence type="ECO:0000256" key="3">
    <source>
        <dbReference type="ARBA" id="ARBA00022857"/>
    </source>
</evidence>
<evidence type="ECO:0000256" key="5">
    <source>
        <dbReference type="HAMAP-Rule" id="MF_00150"/>
    </source>
</evidence>
<protein>
    <recommendedName>
        <fullName evidence="5">N-acetyl-gamma-glutamyl-phosphate reductase</fullName>
        <shortName evidence="5">AGPR</shortName>
        <ecNumber evidence="5">1.2.1.38</ecNumber>
    </recommendedName>
    <alternativeName>
        <fullName evidence="5">N-acetyl-glutamate semialdehyde dehydrogenase</fullName>
        <shortName evidence="5">NAGSA dehydrogenase</shortName>
    </alternativeName>
</protein>
<dbReference type="NCBIfam" id="TIGR01850">
    <property type="entry name" value="argC"/>
    <property type="match status" value="1"/>
</dbReference>
<dbReference type="Pfam" id="PF01118">
    <property type="entry name" value="Semialdhyde_dh"/>
    <property type="match status" value="1"/>
</dbReference>
<proteinExistence type="inferred from homology"/>
<dbReference type="CDD" id="cd23934">
    <property type="entry name" value="AGPR_1_C"/>
    <property type="match status" value="1"/>
</dbReference>
<comment type="catalytic activity">
    <reaction evidence="5">
        <text>N-acetyl-L-glutamate 5-semialdehyde + phosphate + NADP(+) = N-acetyl-L-glutamyl 5-phosphate + NADPH + H(+)</text>
        <dbReference type="Rhea" id="RHEA:21588"/>
        <dbReference type="ChEBI" id="CHEBI:15378"/>
        <dbReference type="ChEBI" id="CHEBI:29123"/>
        <dbReference type="ChEBI" id="CHEBI:43474"/>
        <dbReference type="ChEBI" id="CHEBI:57783"/>
        <dbReference type="ChEBI" id="CHEBI:57936"/>
        <dbReference type="ChEBI" id="CHEBI:58349"/>
        <dbReference type="EC" id="1.2.1.38"/>
    </reaction>
</comment>
<keyword evidence="1 5" id="KW-0055">Arginine biosynthesis</keyword>
<dbReference type="PANTHER" id="PTHR32338">
    <property type="entry name" value="N-ACETYL-GAMMA-GLUTAMYL-PHOSPHATE REDUCTASE, CHLOROPLASTIC-RELATED-RELATED"/>
    <property type="match status" value="1"/>
</dbReference>
<dbReference type="AlphaFoldDB" id="A0A6M8J8J8"/>
<comment type="function">
    <text evidence="5">Catalyzes the NADPH-dependent reduction of N-acetyl-5-glutamyl phosphate to yield N-acetyl-L-glutamate 5-semialdehyde.</text>
</comment>
<dbReference type="GO" id="GO:0005737">
    <property type="term" value="C:cytoplasm"/>
    <property type="evidence" value="ECO:0007669"/>
    <property type="project" value="UniProtKB-SubCell"/>
</dbReference>
<reference evidence="9" key="1">
    <citation type="submission" date="2020-05" db="EMBL/GenBank/DDBJ databases">
        <title>Novel species in genus Nocardioides.</title>
        <authorList>
            <person name="Zhang G."/>
        </authorList>
    </citation>
    <scope>NUCLEOTIDE SEQUENCE [LARGE SCALE GENOMIC DNA]</scope>
    <source>
        <strain evidence="9">zg-1050</strain>
    </source>
</reference>
<dbReference type="SMART" id="SM00859">
    <property type="entry name" value="Semialdhyde_dh"/>
    <property type="match status" value="1"/>
</dbReference>
<dbReference type="UniPathway" id="UPA00068">
    <property type="reaction ID" value="UER00108"/>
</dbReference>
<name>A0A6M8J8J8_9ACTN</name>
<dbReference type="KEGG" id="bwa:HLV38_05990"/>
<dbReference type="Proteomes" id="UP000503297">
    <property type="component" value="Chromosome"/>
</dbReference>
<evidence type="ECO:0000313" key="9">
    <source>
        <dbReference type="Proteomes" id="UP000503297"/>
    </source>
</evidence>
<dbReference type="SUPFAM" id="SSF55347">
    <property type="entry name" value="Glyceraldehyde-3-phosphate dehydrogenase-like, C-terminal domain"/>
    <property type="match status" value="1"/>
</dbReference>
<evidence type="ECO:0000256" key="4">
    <source>
        <dbReference type="ARBA" id="ARBA00023002"/>
    </source>
</evidence>
<keyword evidence="2 5" id="KW-0028">Amino-acid biosynthesis</keyword>
<keyword evidence="4 5" id="KW-0560">Oxidoreductase</keyword>
<evidence type="ECO:0000256" key="2">
    <source>
        <dbReference type="ARBA" id="ARBA00022605"/>
    </source>
</evidence>
<evidence type="ECO:0000256" key="1">
    <source>
        <dbReference type="ARBA" id="ARBA00022571"/>
    </source>
</evidence>
<keyword evidence="5" id="KW-0963">Cytoplasm</keyword>
<dbReference type="InterPro" id="IPR036291">
    <property type="entry name" value="NAD(P)-bd_dom_sf"/>
</dbReference>
<dbReference type="InterPro" id="IPR050085">
    <property type="entry name" value="AGPR"/>
</dbReference>
<accession>A0A6M8J8J8</accession>
<feature type="active site" evidence="5 6">
    <location>
        <position position="159"/>
    </location>
</feature>
<dbReference type="GO" id="GO:0006526">
    <property type="term" value="P:L-arginine biosynthetic process"/>
    <property type="evidence" value="ECO:0007669"/>
    <property type="project" value="UniProtKB-UniRule"/>
</dbReference>
<evidence type="ECO:0000256" key="6">
    <source>
        <dbReference type="PROSITE-ProRule" id="PRU10010"/>
    </source>
</evidence>
<dbReference type="InterPro" id="IPR000534">
    <property type="entry name" value="Semialdehyde_DH_NAD-bd"/>
</dbReference>
<dbReference type="EC" id="1.2.1.38" evidence="5"/>
<comment type="subcellular location">
    <subcellularLocation>
        <location evidence="5">Cytoplasm</location>
    </subcellularLocation>
</comment>
<dbReference type="InterPro" id="IPR000706">
    <property type="entry name" value="AGPR_type-1"/>
</dbReference>
<dbReference type="SUPFAM" id="SSF51735">
    <property type="entry name" value="NAD(P)-binding Rossmann-fold domains"/>
    <property type="match status" value="1"/>
</dbReference>
<dbReference type="Gene3D" id="3.30.360.10">
    <property type="entry name" value="Dihydrodipicolinate Reductase, domain 2"/>
    <property type="match status" value="1"/>
</dbReference>
<dbReference type="Gene3D" id="3.40.50.720">
    <property type="entry name" value="NAD(P)-binding Rossmann-like Domain"/>
    <property type="match status" value="1"/>
</dbReference>
<comment type="pathway">
    <text evidence="5">Amino-acid biosynthesis; L-arginine biosynthesis; N(2)-acetyl-L-ornithine from L-glutamate: step 3/4.</text>
</comment>
<dbReference type="GO" id="GO:0003942">
    <property type="term" value="F:N-acetyl-gamma-glutamyl-phosphate reductase activity"/>
    <property type="evidence" value="ECO:0007669"/>
    <property type="project" value="UniProtKB-UniRule"/>
</dbReference>
<dbReference type="EMBL" id="CP053716">
    <property type="protein sequence ID" value="QKF07709.1"/>
    <property type="molecule type" value="Genomic_DNA"/>
</dbReference>
<dbReference type="Pfam" id="PF22698">
    <property type="entry name" value="Semialdhyde_dhC_1"/>
    <property type="match status" value="1"/>
</dbReference>
<evidence type="ECO:0000313" key="8">
    <source>
        <dbReference type="EMBL" id="QKF07709.1"/>
    </source>
</evidence>
<dbReference type="RefSeq" id="WP_173165081.1">
    <property type="nucleotide sequence ID" value="NZ_CP053716.1"/>
</dbReference>
<dbReference type="InterPro" id="IPR058924">
    <property type="entry name" value="AGPR_dimerisation_dom"/>
</dbReference>
<dbReference type="GO" id="GO:0070401">
    <property type="term" value="F:NADP+ binding"/>
    <property type="evidence" value="ECO:0007669"/>
    <property type="project" value="InterPro"/>
</dbReference>
<sequence>MVLDVGVMGASGFAGAELVRILLRHPYVNLKAVTSAEHAGLPLSHLYPAFEGGSALSFVAHDDPVLSECAVVFLAVPHTAALNAAPQLVERGAVVIDLSADFRLDSADAYQQWYGVSHGRSDLLAMRAFGLPELFVQGLRDQADRFRRSQGCLVACAGCYPTATSLAAAPALRSGLVGEGIVVADAVSGVTGAGRRATDAAHFCAANESLRAYGVGGHRHLPEIEQILGLGGRLVFTPHLAPLSRGLLSTVTLPLATDEVIDAARLQRAYESFYRTSAFVSVLPAGVQPRTSDVVGTNRAQVAVALHPQARAIVATCAIDNLGKGAAGQAVQCANIVCGLPETAGLDLISTPA</sequence>